<feature type="domain" description="XdhC Rossmann" evidence="1">
    <location>
        <begin position="43"/>
        <end position="184"/>
    </location>
</feature>
<dbReference type="Pfam" id="PF13478">
    <property type="entry name" value="XdhC_C"/>
    <property type="match status" value="1"/>
</dbReference>
<proteinExistence type="predicted"/>
<accession>A0A1I6DF64</accession>
<protein>
    <submittedName>
        <fullName evidence="2">XdhC Rossmann domain-containing protein</fullName>
    </submittedName>
</protein>
<evidence type="ECO:0000259" key="1">
    <source>
        <dbReference type="Pfam" id="PF13478"/>
    </source>
</evidence>
<dbReference type="OrthoDB" id="9815497at2"/>
<evidence type="ECO:0000313" key="3">
    <source>
        <dbReference type="Proteomes" id="UP000198583"/>
    </source>
</evidence>
<dbReference type="PANTHER" id="PTHR30388:SF4">
    <property type="entry name" value="MOLYBDENUM COFACTOR INSERTION CHAPERONE PAOD"/>
    <property type="match status" value="1"/>
</dbReference>
<dbReference type="InterPro" id="IPR027051">
    <property type="entry name" value="XdhC_Rossmann_dom"/>
</dbReference>
<dbReference type="PANTHER" id="PTHR30388">
    <property type="entry name" value="ALDEHYDE OXIDOREDUCTASE MOLYBDENUM COFACTOR ASSEMBLY PROTEIN"/>
    <property type="match status" value="1"/>
</dbReference>
<sequence length="221" mass="23835">MWIPSWDDLALACPATQVIRWTGCATGEAVDVLVEVSAPPPRLLIFGALDFAAALSEVGAFLGYRVTVCDPRPVFATPERFPAAEVVVDWPHRYLDRTETDERTAVCVLTHDPKFDIPVLTRALRMPLAYVGAMGARRTHAERVELLTEAGVTAQELGQLRSPLGLDLGARTSAETALSIAAEMVAVRGGAAGARWASCRVRFTVARAPDHRPAGSCCIRD</sequence>
<reference evidence="3" key="1">
    <citation type="submission" date="2016-10" db="EMBL/GenBank/DDBJ databases">
        <authorList>
            <person name="Varghese N."/>
            <person name="Submissions S."/>
        </authorList>
    </citation>
    <scope>NUCLEOTIDE SEQUENCE [LARGE SCALE GENOMIC DNA]</scope>
    <source>
        <strain evidence="3">DSM 44232</strain>
    </source>
</reference>
<dbReference type="InterPro" id="IPR052698">
    <property type="entry name" value="MoCofactor_Util/Proc"/>
</dbReference>
<evidence type="ECO:0000313" key="2">
    <source>
        <dbReference type="EMBL" id="SFR04047.1"/>
    </source>
</evidence>
<dbReference type="AlphaFoldDB" id="A0A1I6DF64"/>
<dbReference type="STRING" id="84724.SAMN04488564_102441"/>
<dbReference type="Proteomes" id="UP000198583">
    <property type="component" value="Unassembled WGS sequence"/>
</dbReference>
<dbReference type="EMBL" id="FOYL01000002">
    <property type="protein sequence ID" value="SFR04047.1"/>
    <property type="molecule type" value="Genomic_DNA"/>
</dbReference>
<gene>
    <name evidence="2" type="ORF">SAMN04488564_102441</name>
</gene>
<organism evidence="2 3">
    <name type="scientific">Lentzea waywayandensis</name>
    <dbReference type="NCBI Taxonomy" id="84724"/>
    <lineage>
        <taxon>Bacteria</taxon>
        <taxon>Bacillati</taxon>
        <taxon>Actinomycetota</taxon>
        <taxon>Actinomycetes</taxon>
        <taxon>Pseudonocardiales</taxon>
        <taxon>Pseudonocardiaceae</taxon>
        <taxon>Lentzea</taxon>
    </lineage>
</organism>
<keyword evidence="3" id="KW-1185">Reference proteome</keyword>
<dbReference type="Gene3D" id="3.40.50.720">
    <property type="entry name" value="NAD(P)-binding Rossmann-like Domain"/>
    <property type="match status" value="1"/>
</dbReference>
<name>A0A1I6DF64_9PSEU</name>